<evidence type="ECO:0000313" key="3">
    <source>
        <dbReference type="EMBL" id="SQH74114.1"/>
    </source>
</evidence>
<feature type="compositionally biased region" description="Basic and acidic residues" evidence="1">
    <location>
        <begin position="122"/>
        <end position="141"/>
    </location>
</feature>
<evidence type="ECO:0000256" key="2">
    <source>
        <dbReference type="SAM" id="Phobius"/>
    </source>
</evidence>
<protein>
    <submittedName>
        <fullName evidence="3">ATPase involved in DNA repair</fullName>
    </submittedName>
</protein>
<dbReference type="OrthoDB" id="6394684at2"/>
<accession>A0A330LXC8</accession>
<evidence type="ECO:0000313" key="4">
    <source>
        <dbReference type="Proteomes" id="UP000250123"/>
    </source>
</evidence>
<dbReference type="EMBL" id="LS483452">
    <property type="protein sequence ID" value="SQH74114.1"/>
    <property type="molecule type" value="Genomic_DNA"/>
</dbReference>
<name>A0A330LXC8_9GAMM</name>
<dbReference type="Proteomes" id="UP000250123">
    <property type="component" value="Chromosome SHEWBE"/>
</dbReference>
<sequence length="628" mass="69691">MATNDKYAQPVLSTEQVLSELRGCSPLQVSKQLIDMELHDRRDSLEVMAKIYDEFDQGGNVTDELLKPLLLNMCDGLLSIKKLGLKQRGITATRLVSEINNFDYLGASVTDKDLQLEKSRLDADSAAHRDDKGSYTRDKGDAAAGTPDNYMEDVGKKKAYTKAYFASQQEKQEKLRVYSELEVNDKGERKQLRRGSQQYKAELEAKGLNVVERTYNADHNLSLKHIFDEYKGSKALSVGDLRDAAGSAENFDIISQKLNKVKLDSSWTDLKQKRDSLKAKPKLTSAEKKTLASLEAHVNDPTWDKALAREAEARSAVESHLNKKVVNKLLTDSKLAQGAAIDAGKRAKDDLVDSGMGELIILVVKTVSFELKDIFKNGMTHGTGCSSTLEAFGFRMQRALKYIKQNIVNIGLGSLQDAAVNFVKYLLNAIVDMFVGILKKALKVITEGFSAILASIKILMGESSPAEKADAITKLLATTVVTYIGFAFEESVLGFINKLPFGDVLSDAVMVIFTGIASTVVVWLLDKMDLFSLKDEKRAARVKEIFDMRIRQIKENTDAFESAALQTLAKNKLAFRQIAESMSLAIYDDRDVNDSVYAMADFMKIDLEINTTDDFMALLGTQDRLVVN</sequence>
<keyword evidence="2" id="KW-1133">Transmembrane helix</keyword>
<feature type="transmembrane region" description="Helical" evidence="2">
    <location>
        <begin position="508"/>
        <end position="525"/>
    </location>
</feature>
<evidence type="ECO:0000256" key="1">
    <source>
        <dbReference type="SAM" id="MobiDB-lite"/>
    </source>
</evidence>
<organism evidence="3 4">
    <name type="scientific">Shewanella benthica</name>
    <dbReference type="NCBI Taxonomy" id="43661"/>
    <lineage>
        <taxon>Bacteria</taxon>
        <taxon>Pseudomonadati</taxon>
        <taxon>Pseudomonadota</taxon>
        <taxon>Gammaproteobacteria</taxon>
        <taxon>Alteromonadales</taxon>
        <taxon>Shewanellaceae</taxon>
        <taxon>Shewanella</taxon>
    </lineage>
</organism>
<dbReference type="KEGG" id="sbk:SHEWBE_0113"/>
<reference evidence="4" key="1">
    <citation type="submission" date="2018-06" db="EMBL/GenBank/DDBJ databases">
        <authorList>
            <person name="Cea G.-C."/>
            <person name="William W."/>
        </authorList>
    </citation>
    <scope>NUCLEOTIDE SEQUENCE [LARGE SCALE GENOMIC DNA]</scope>
    <source>
        <strain evidence="4">DB21MT-2</strain>
    </source>
</reference>
<keyword evidence="2" id="KW-0472">Membrane</keyword>
<keyword evidence="2" id="KW-0812">Transmembrane</keyword>
<proteinExistence type="predicted"/>
<dbReference type="RefSeq" id="WP_112350828.1">
    <property type="nucleotide sequence ID" value="NZ_LS483452.1"/>
</dbReference>
<dbReference type="AlphaFoldDB" id="A0A330LXC8"/>
<feature type="region of interest" description="Disordered" evidence="1">
    <location>
        <begin position="122"/>
        <end position="146"/>
    </location>
</feature>
<gene>
    <name evidence="3" type="ORF">SHEWBE_0113</name>
</gene>